<reference evidence="1 2" key="1">
    <citation type="submission" date="2018-06" db="EMBL/GenBank/DDBJ databases">
        <authorList>
            <consortium name="Pathogen Informatics"/>
            <person name="Doyle S."/>
        </authorList>
    </citation>
    <scope>NUCLEOTIDE SEQUENCE [LARGE SCALE GENOMIC DNA]</scope>
    <source>
        <strain evidence="1 2">NCTC13337</strain>
    </source>
</reference>
<dbReference type="RefSeq" id="WP_072577546.1">
    <property type="nucleotide sequence ID" value="NZ_LWHB01000200.1"/>
</dbReference>
<dbReference type="Proteomes" id="UP000254601">
    <property type="component" value="Unassembled WGS sequence"/>
</dbReference>
<evidence type="ECO:0000313" key="1">
    <source>
        <dbReference type="EMBL" id="SUO94206.1"/>
    </source>
</evidence>
<dbReference type="EMBL" id="UHIC01000001">
    <property type="protein sequence ID" value="SUO94206.1"/>
    <property type="molecule type" value="Genomic_DNA"/>
</dbReference>
<sequence>MAFNNGSDSYGYFSILDTTVDISLSQKSSLAMTSFYSQLDFQITAKDFSVVHTKTKRILWQQRKRSRAFFD</sequence>
<accession>A0A380MQ65</accession>
<dbReference type="AlphaFoldDB" id="A0A380MQ65"/>
<keyword evidence="2" id="KW-1185">Reference proteome</keyword>
<organism evidence="1 2">
    <name type="scientific">Suttonella ornithocola</name>
    <dbReference type="NCBI Taxonomy" id="279832"/>
    <lineage>
        <taxon>Bacteria</taxon>
        <taxon>Pseudomonadati</taxon>
        <taxon>Pseudomonadota</taxon>
        <taxon>Gammaproteobacteria</taxon>
        <taxon>Cardiobacteriales</taxon>
        <taxon>Cardiobacteriaceae</taxon>
        <taxon>Suttonella</taxon>
    </lineage>
</organism>
<evidence type="ECO:0000313" key="2">
    <source>
        <dbReference type="Proteomes" id="UP000254601"/>
    </source>
</evidence>
<name>A0A380MQ65_9GAMM</name>
<proteinExistence type="predicted"/>
<gene>
    <name evidence="1" type="ORF">NCTC13337_00619</name>
</gene>
<protein>
    <submittedName>
        <fullName evidence="1">Uncharacterized protein</fullName>
    </submittedName>
</protein>